<gene>
    <name evidence="3" type="ORF">GCM10007852_21700</name>
</gene>
<evidence type="ECO:0000313" key="3">
    <source>
        <dbReference type="EMBL" id="GLR71262.1"/>
    </source>
</evidence>
<dbReference type="InterPro" id="IPR007372">
    <property type="entry name" value="Lipid/polyisoprenoid-bd_YceI"/>
</dbReference>
<feature type="domain" description="Lipid/polyisoprenoid-binding YceI-like" evidence="2">
    <location>
        <begin position="28"/>
        <end position="189"/>
    </location>
</feature>
<keyword evidence="1" id="KW-0732">Signal</keyword>
<dbReference type="RefSeq" id="WP_284217620.1">
    <property type="nucleotide sequence ID" value="NZ_BSOT01000006.1"/>
</dbReference>
<evidence type="ECO:0000259" key="2">
    <source>
        <dbReference type="SMART" id="SM00867"/>
    </source>
</evidence>
<evidence type="ECO:0000313" key="4">
    <source>
        <dbReference type="Proteomes" id="UP001156601"/>
    </source>
</evidence>
<dbReference type="AlphaFoldDB" id="A0AA37SX35"/>
<comment type="caution">
    <text evidence="3">The sequence shown here is derived from an EMBL/GenBank/DDBJ whole genome shotgun (WGS) entry which is preliminary data.</text>
</comment>
<proteinExistence type="predicted"/>
<dbReference type="PANTHER" id="PTHR34406:SF1">
    <property type="entry name" value="PROTEIN YCEI"/>
    <property type="match status" value="1"/>
</dbReference>
<protein>
    <recommendedName>
        <fullName evidence="2">Lipid/polyisoprenoid-binding YceI-like domain-containing protein</fullName>
    </recommendedName>
</protein>
<dbReference type="SUPFAM" id="SSF101874">
    <property type="entry name" value="YceI-like"/>
    <property type="match status" value="1"/>
</dbReference>
<keyword evidence="4" id="KW-1185">Reference proteome</keyword>
<name>A0AA37SX35_9ALTE</name>
<dbReference type="InterPro" id="IPR036761">
    <property type="entry name" value="TTHA0802/YceI-like_sf"/>
</dbReference>
<feature type="signal peptide" evidence="1">
    <location>
        <begin position="1"/>
        <end position="22"/>
    </location>
</feature>
<reference evidence="3" key="1">
    <citation type="journal article" date="2014" name="Int. J. Syst. Evol. Microbiol.">
        <title>Complete genome sequence of Corynebacterium casei LMG S-19264T (=DSM 44701T), isolated from a smear-ripened cheese.</title>
        <authorList>
            <consortium name="US DOE Joint Genome Institute (JGI-PGF)"/>
            <person name="Walter F."/>
            <person name="Albersmeier A."/>
            <person name="Kalinowski J."/>
            <person name="Ruckert C."/>
        </authorList>
    </citation>
    <scope>NUCLEOTIDE SEQUENCE</scope>
    <source>
        <strain evidence="3">NBRC 110023</strain>
    </source>
</reference>
<organism evidence="3 4">
    <name type="scientific">Agaribacter marinus</name>
    <dbReference type="NCBI Taxonomy" id="1431249"/>
    <lineage>
        <taxon>Bacteria</taxon>
        <taxon>Pseudomonadati</taxon>
        <taxon>Pseudomonadota</taxon>
        <taxon>Gammaproteobacteria</taxon>
        <taxon>Alteromonadales</taxon>
        <taxon>Alteromonadaceae</taxon>
        <taxon>Agaribacter</taxon>
    </lineage>
</organism>
<dbReference type="PANTHER" id="PTHR34406">
    <property type="entry name" value="PROTEIN YCEI"/>
    <property type="match status" value="1"/>
</dbReference>
<reference evidence="3" key="2">
    <citation type="submission" date="2023-01" db="EMBL/GenBank/DDBJ databases">
        <title>Draft genome sequence of Agaribacter marinus strain NBRC 110023.</title>
        <authorList>
            <person name="Sun Q."/>
            <person name="Mori K."/>
        </authorList>
    </citation>
    <scope>NUCLEOTIDE SEQUENCE</scope>
    <source>
        <strain evidence="3">NBRC 110023</strain>
    </source>
</reference>
<accession>A0AA37SX35</accession>
<dbReference type="Pfam" id="PF04264">
    <property type="entry name" value="YceI"/>
    <property type="match status" value="1"/>
</dbReference>
<dbReference type="SMART" id="SM00867">
    <property type="entry name" value="YceI"/>
    <property type="match status" value="1"/>
</dbReference>
<dbReference type="Proteomes" id="UP001156601">
    <property type="component" value="Unassembled WGS sequence"/>
</dbReference>
<sequence length="191" mass="20832">MFIKKVALITGFALATSSLANAKPPKGNYAIDSSHTSVTFTVDHMGYSRLVGGFNDVSGIINIAEKTDSSMNIEIKTASIDTNHAKRDIHLKSPDFFNAKQFPVIRFTSPLHIDESEEVVTLTGELELLGVTKPIELALHKGKEGEDPWGLYRIGYNANVTLKRSDYGMNFMQGGVGDDIAISISVEAIKQ</sequence>
<dbReference type="Gene3D" id="2.40.128.110">
    <property type="entry name" value="Lipid/polyisoprenoid-binding, YceI-like"/>
    <property type="match status" value="1"/>
</dbReference>
<evidence type="ECO:0000256" key="1">
    <source>
        <dbReference type="SAM" id="SignalP"/>
    </source>
</evidence>
<dbReference type="EMBL" id="BSOT01000006">
    <property type="protein sequence ID" value="GLR71262.1"/>
    <property type="molecule type" value="Genomic_DNA"/>
</dbReference>
<feature type="chain" id="PRO_5041298889" description="Lipid/polyisoprenoid-binding YceI-like domain-containing protein" evidence="1">
    <location>
        <begin position="23"/>
        <end position="191"/>
    </location>
</feature>